<evidence type="ECO:0000256" key="1">
    <source>
        <dbReference type="ARBA" id="ARBA00004141"/>
    </source>
</evidence>
<dbReference type="PANTHER" id="PTHR30474:SF3">
    <property type="entry name" value="PEPTIDOGLYCAN GLYCOSYLTRANSFERASE RODA"/>
    <property type="match status" value="1"/>
</dbReference>
<evidence type="ECO:0000313" key="7">
    <source>
        <dbReference type="EMBL" id="MCC5465065.1"/>
    </source>
</evidence>
<feature type="transmembrane region" description="Helical" evidence="6">
    <location>
        <begin position="391"/>
        <end position="412"/>
    </location>
</feature>
<evidence type="ECO:0000256" key="6">
    <source>
        <dbReference type="SAM" id="Phobius"/>
    </source>
</evidence>
<sequence>MINTRQLERNLLVVAGIIMLNGILAVNLAHGVLNYQTLGAVAFIFAGFMAANVVLCKVGHTGDPLFLPLASLLVGIGLIIILRLKPELFMLQVMWVGVGLSAFLISAILAKRLEQIAYFKYICGFIGVGLLLSAILFGVDIGGNKNWIIMGPVRFQPSEFAKIFIVLFLAAYLSERRELLTLATKHYGPFVLPHPRFIAPLIAVWGLGMLMFVLQRDMGAALLYFGLAIIMTYMVSGRSSYVIIGMISFLVGSVICYNLYSHIQLRVDIWLNPWSDPSGGAYQIVQSLFALGSGGIMGSGLTYGFPTMIPEVHTDFIFAAIGEEMGLIGAGAVILLYILMIYRAFRTSLLSLMPFSMMVAAGLAVSMALQTFLIIAGVIKFFPLTGITLPFISYGGSSIVSNFILLGMLFSISEVRGYDAK</sequence>
<reference evidence="7" key="1">
    <citation type="submission" date="2021-11" db="EMBL/GenBank/DDBJ databases">
        <title>Description of a new species Pelosinus isolated from the bottom sediments of Lake Baikal.</title>
        <authorList>
            <person name="Zakharyuk A."/>
        </authorList>
    </citation>
    <scope>NUCLEOTIDE SEQUENCE</scope>
    <source>
        <strain evidence="7">Bkl1</strain>
    </source>
</reference>
<proteinExistence type="predicted"/>
<evidence type="ECO:0000256" key="3">
    <source>
        <dbReference type="ARBA" id="ARBA00022960"/>
    </source>
</evidence>
<organism evidence="7 8">
    <name type="scientific">Pelosinus baikalensis</name>
    <dbReference type="NCBI Taxonomy" id="2892015"/>
    <lineage>
        <taxon>Bacteria</taxon>
        <taxon>Bacillati</taxon>
        <taxon>Bacillota</taxon>
        <taxon>Negativicutes</taxon>
        <taxon>Selenomonadales</taxon>
        <taxon>Sporomusaceae</taxon>
        <taxon>Pelosinus</taxon>
    </lineage>
</organism>
<dbReference type="Pfam" id="PF01098">
    <property type="entry name" value="FTSW_RODA_SPOVE"/>
    <property type="match status" value="1"/>
</dbReference>
<feature type="transmembrane region" description="Helical" evidence="6">
    <location>
        <begin position="88"/>
        <end position="109"/>
    </location>
</feature>
<dbReference type="Proteomes" id="UP001165492">
    <property type="component" value="Unassembled WGS sequence"/>
</dbReference>
<feature type="transmembrane region" description="Helical" evidence="6">
    <location>
        <begin position="219"/>
        <end position="235"/>
    </location>
</feature>
<keyword evidence="8" id="KW-1185">Reference proteome</keyword>
<comment type="subcellular location">
    <subcellularLocation>
        <location evidence="1">Membrane</location>
        <topology evidence="1">Multi-pass membrane protein</topology>
    </subcellularLocation>
</comment>
<keyword evidence="3" id="KW-0133">Cell shape</keyword>
<dbReference type="PANTHER" id="PTHR30474">
    <property type="entry name" value="CELL CYCLE PROTEIN"/>
    <property type="match status" value="1"/>
</dbReference>
<keyword evidence="4 6" id="KW-1133">Transmembrane helix</keyword>
<feature type="transmembrane region" description="Helical" evidence="6">
    <location>
        <begin position="357"/>
        <end position="379"/>
    </location>
</feature>
<name>A0ABS8HPG6_9FIRM</name>
<feature type="transmembrane region" description="Helical" evidence="6">
    <location>
        <begin position="12"/>
        <end position="32"/>
    </location>
</feature>
<feature type="transmembrane region" description="Helical" evidence="6">
    <location>
        <begin position="197"/>
        <end position="214"/>
    </location>
</feature>
<evidence type="ECO:0000256" key="2">
    <source>
        <dbReference type="ARBA" id="ARBA00022692"/>
    </source>
</evidence>
<protein>
    <submittedName>
        <fullName evidence="7">FtsW/RodA/SpoVE family cell cycle protein</fullName>
    </submittedName>
</protein>
<feature type="transmembrane region" description="Helical" evidence="6">
    <location>
        <begin position="241"/>
        <end position="260"/>
    </location>
</feature>
<dbReference type="RefSeq" id="WP_229534442.1">
    <property type="nucleotide sequence ID" value="NZ_JAJHJB010000006.1"/>
</dbReference>
<feature type="transmembrane region" description="Helical" evidence="6">
    <location>
        <begin position="38"/>
        <end position="58"/>
    </location>
</feature>
<dbReference type="InterPro" id="IPR001182">
    <property type="entry name" value="FtsW/RodA"/>
</dbReference>
<evidence type="ECO:0000313" key="8">
    <source>
        <dbReference type="Proteomes" id="UP001165492"/>
    </source>
</evidence>
<evidence type="ECO:0000256" key="4">
    <source>
        <dbReference type="ARBA" id="ARBA00022989"/>
    </source>
</evidence>
<keyword evidence="5 6" id="KW-0472">Membrane</keyword>
<dbReference type="EMBL" id="JAJHJB010000006">
    <property type="protein sequence ID" value="MCC5465065.1"/>
    <property type="molecule type" value="Genomic_DNA"/>
</dbReference>
<gene>
    <name evidence="7" type="ORF">LMF89_06780</name>
</gene>
<feature type="transmembrane region" description="Helical" evidence="6">
    <location>
        <begin position="65"/>
        <end position="82"/>
    </location>
</feature>
<feature type="transmembrane region" description="Helical" evidence="6">
    <location>
        <begin position="325"/>
        <end position="345"/>
    </location>
</feature>
<comment type="caution">
    <text evidence="7">The sequence shown here is derived from an EMBL/GenBank/DDBJ whole genome shotgun (WGS) entry which is preliminary data.</text>
</comment>
<feature type="transmembrane region" description="Helical" evidence="6">
    <location>
        <begin position="281"/>
        <end position="305"/>
    </location>
</feature>
<evidence type="ECO:0000256" key="5">
    <source>
        <dbReference type="ARBA" id="ARBA00023136"/>
    </source>
</evidence>
<feature type="transmembrane region" description="Helical" evidence="6">
    <location>
        <begin position="121"/>
        <end position="139"/>
    </location>
</feature>
<keyword evidence="2 6" id="KW-0812">Transmembrane</keyword>
<accession>A0ABS8HPG6</accession>